<gene>
    <name evidence="7" type="ORF">BU24DRAFT_459753</name>
</gene>
<dbReference type="PANTHER" id="PTHR15561">
    <property type="entry name" value="CALCITONIN GENE-RELATED PEPTIDE-RECEPTOR COMPONENT PROTEIN"/>
    <property type="match status" value="1"/>
</dbReference>
<dbReference type="GO" id="GO:0005666">
    <property type="term" value="C:RNA polymerase III complex"/>
    <property type="evidence" value="ECO:0007669"/>
    <property type="project" value="InterPro"/>
</dbReference>
<evidence type="ECO:0000256" key="2">
    <source>
        <dbReference type="ARBA" id="ARBA00006898"/>
    </source>
</evidence>
<dbReference type="EMBL" id="ML978067">
    <property type="protein sequence ID" value="KAF2020145.1"/>
    <property type="molecule type" value="Genomic_DNA"/>
</dbReference>
<protein>
    <recommendedName>
        <fullName evidence="3">DNA-directed RNA polymerase III subunit RPC9</fullName>
    </recommendedName>
</protein>
<sequence>MHIINPQSSLLSNHEVLLHVRAVDAEYTGEDSTSRARTKPPGLKNMLQDTIQYLTSADQNSALAAMAEGHAERPMTLYKGPHSLFRRLAEKYTLNKAEYLQIYNLRPASLIVLCLIIEEWDTRFSEEQMEEMVRDIAAVFDEEEGDIPTGVEDVQMERIGNKLLGAKKRRKGGAAAGKRRAAA</sequence>
<dbReference type="SUPFAM" id="SSF47819">
    <property type="entry name" value="HRDC-like"/>
    <property type="match status" value="1"/>
</dbReference>
<organism evidence="7 8">
    <name type="scientific">Aaosphaeria arxii CBS 175.79</name>
    <dbReference type="NCBI Taxonomy" id="1450172"/>
    <lineage>
        <taxon>Eukaryota</taxon>
        <taxon>Fungi</taxon>
        <taxon>Dikarya</taxon>
        <taxon>Ascomycota</taxon>
        <taxon>Pezizomycotina</taxon>
        <taxon>Dothideomycetes</taxon>
        <taxon>Pleosporomycetidae</taxon>
        <taxon>Pleosporales</taxon>
        <taxon>Pleosporales incertae sedis</taxon>
        <taxon>Aaosphaeria</taxon>
    </lineage>
</organism>
<dbReference type="PANTHER" id="PTHR15561:SF0">
    <property type="entry name" value="DNA-DIRECTED RNA POLYMERASE III SUBUNIT RPC9"/>
    <property type="match status" value="1"/>
</dbReference>
<accession>A0A6A5Y3L8</accession>
<evidence type="ECO:0000256" key="3">
    <source>
        <dbReference type="ARBA" id="ARBA00016672"/>
    </source>
</evidence>
<dbReference type="InterPro" id="IPR038846">
    <property type="entry name" value="RPC9"/>
</dbReference>
<evidence type="ECO:0000256" key="6">
    <source>
        <dbReference type="ARBA" id="ARBA00023242"/>
    </source>
</evidence>
<keyword evidence="5" id="KW-0804">Transcription</keyword>
<comment type="similarity">
    <text evidence="2">Belongs to the eukaryotic RPC9 RNA polymerase subunit family.</text>
</comment>
<dbReference type="GeneID" id="54289150"/>
<dbReference type="RefSeq" id="XP_033388484.1">
    <property type="nucleotide sequence ID" value="XM_033531753.1"/>
</dbReference>
<dbReference type="Proteomes" id="UP000799778">
    <property type="component" value="Unassembled WGS sequence"/>
</dbReference>
<dbReference type="Pfam" id="PF03874">
    <property type="entry name" value="RNA_pol_Rpb4"/>
    <property type="match status" value="1"/>
</dbReference>
<evidence type="ECO:0000313" key="8">
    <source>
        <dbReference type="Proteomes" id="UP000799778"/>
    </source>
</evidence>
<dbReference type="OrthoDB" id="1746530at2759"/>
<keyword evidence="6" id="KW-0539">Nucleus</keyword>
<dbReference type="InterPro" id="IPR010997">
    <property type="entry name" value="HRDC-like_sf"/>
</dbReference>
<keyword evidence="8" id="KW-1185">Reference proteome</keyword>
<dbReference type="AlphaFoldDB" id="A0A6A5Y3L8"/>
<evidence type="ECO:0000256" key="4">
    <source>
        <dbReference type="ARBA" id="ARBA00022478"/>
    </source>
</evidence>
<comment type="subcellular location">
    <subcellularLocation>
        <location evidence="1">Nucleus</location>
    </subcellularLocation>
</comment>
<evidence type="ECO:0000313" key="7">
    <source>
        <dbReference type="EMBL" id="KAF2020145.1"/>
    </source>
</evidence>
<reference evidence="7" key="1">
    <citation type="journal article" date="2020" name="Stud. Mycol.">
        <title>101 Dothideomycetes genomes: a test case for predicting lifestyles and emergence of pathogens.</title>
        <authorList>
            <person name="Haridas S."/>
            <person name="Albert R."/>
            <person name="Binder M."/>
            <person name="Bloem J."/>
            <person name="Labutti K."/>
            <person name="Salamov A."/>
            <person name="Andreopoulos B."/>
            <person name="Baker S."/>
            <person name="Barry K."/>
            <person name="Bills G."/>
            <person name="Bluhm B."/>
            <person name="Cannon C."/>
            <person name="Castanera R."/>
            <person name="Culley D."/>
            <person name="Daum C."/>
            <person name="Ezra D."/>
            <person name="Gonzalez J."/>
            <person name="Henrissat B."/>
            <person name="Kuo A."/>
            <person name="Liang C."/>
            <person name="Lipzen A."/>
            <person name="Lutzoni F."/>
            <person name="Magnuson J."/>
            <person name="Mondo S."/>
            <person name="Nolan M."/>
            <person name="Ohm R."/>
            <person name="Pangilinan J."/>
            <person name="Park H.-J."/>
            <person name="Ramirez L."/>
            <person name="Alfaro M."/>
            <person name="Sun H."/>
            <person name="Tritt A."/>
            <person name="Yoshinaga Y."/>
            <person name="Zwiers L.-H."/>
            <person name="Turgeon B."/>
            <person name="Goodwin S."/>
            <person name="Spatafora J."/>
            <person name="Crous P."/>
            <person name="Grigoriev I."/>
        </authorList>
    </citation>
    <scope>NUCLEOTIDE SEQUENCE</scope>
    <source>
        <strain evidence="7">CBS 175.79</strain>
    </source>
</reference>
<proteinExistence type="inferred from homology"/>
<name>A0A6A5Y3L8_9PLEO</name>
<evidence type="ECO:0000256" key="5">
    <source>
        <dbReference type="ARBA" id="ARBA00023163"/>
    </source>
</evidence>
<dbReference type="InterPro" id="IPR038324">
    <property type="entry name" value="Rpb4/RPC9_sf"/>
</dbReference>
<dbReference type="Gene3D" id="1.20.1250.40">
    <property type="match status" value="1"/>
</dbReference>
<dbReference type="InterPro" id="IPR005574">
    <property type="entry name" value="Rpb4/RPC9"/>
</dbReference>
<dbReference type="GO" id="GO:0000166">
    <property type="term" value="F:nucleotide binding"/>
    <property type="evidence" value="ECO:0007669"/>
    <property type="project" value="InterPro"/>
</dbReference>
<evidence type="ECO:0000256" key="1">
    <source>
        <dbReference type="ARBA" id="ARBA00004123"/>
    </source>
</evidence>
<keyword evidence="4" id="KW-0240">DNA-directed RNA polymerase</keyword>
<dbReference type="GO" id="GO:0006384">
    <property type="term" value="P:transcription initiation at RNA polymerase III promoter"/>
    <property type="evidence" value="ECO:0007669"/>
    <property type="project" value="InterPro"/>
</dbReference>